<dbReference type="EMBL" id="CALLCH030000002">
    <property type="protein sequence ID" value="CAI4211698.1"/>
    <property type="molecule type" value="Genomic_DNA"/>
</dbReference>
<organism evidence="1 2">
    <name type="scientific">Parascedosporium putredinis</name>
    <dbReference type="NCBI Taxonomy" id="1442378"/>
    <lineage>
        <taxon>Eukaryota</taxon>
        <taxon>Fungi</taxon>
        <taxon>Dikarya</taxon>
        <taxon>Ascomycota</taxon>
        <taxon>Pezizomycotina</taxon>
        <taxon>Sordariomycetes</taxon>
        <taxon>Hypocreomycetidae</taxon>
        <taxon>Microascales</taxon>
        <taxon>Microascaceae</taxon>
        <taxon>Parascedosporium</taxon>
    </lineage>
</organism>
<reference evidence="1" key="1">
    <citation type="submission" date="2022-11" db="EMBL/GenBank/DDBJ databases">
        <authorList>
            <person name="Scott C."/>
            <person name="Bruce N."/>
        </authorList>
    </citation>
    <scope>NUCLEOTIDE SEQUENCE</scope>
</reference>
<gene>
    <name evidence="1" type="ORF">PPNO1_LOCUS1472</name>
</gene>
<protein>
    <submittedName>
        <fullName evidence="1">Uncharacterized protein</fullName>
    </submittedName>
</protein>
<dbReference type="Proteomes" id="UP000838763">
    <property type="component" value="Unassembled WGS sequence"/>
</dbReference>
<name>A0A9P1GW04_9PEZI</name>
<evidence type="ECO:0000313" key="1">
    <source>
        <dbReference type="EMBL" id="CAI4211698.1"/>
    </source>
</evidence>
<accession>A0A9P1GW04</accession>
<sequence>MSWSKPHDSPSGSLTASKYLHLGLEAVLNTPFYIAVRVHADLLIRMGQARDPLSASRRFAALSFWSNIITSAPLVTPFSGTSL</sequence>
<keyword evidence="2" id="KW-1185">Reference proteome</keyword>
<proteinExistence type="predicted"/>
<comment type="caution">
    <text evidence="1">The sequence shown here is derived from an EMBL/GenBank/DDBJ whole genome shotgun (WGS) entry which is preliminary data.</text>
</comment>
<dbReference type="AlphaFoldDB" id="A0A9P1GW04"/>
<evidence type="ECO:0000313" key="2">
    <source>
        <dbReference type="Proteomes" id="UP000838763"/>
    </source>
</evidence>